<feature type="region of interest" description="Disordered" evidence="1">
    <location>
        <begin position="1"/>
        <end position="21"/>
    </location>
</feature>
<dbReference type="EMBL" id="LT607733">
    <property type="protein sequence ID" value="SCG14996.1"/>
    <property type="molecule type" value="Genomic_DNA"/>
</dbReference>
<dbReference type="Proteomes" id="UP000198251">
    <property type="component" value="Chromosome I"/>
</dbReference>
<organism evidence="2 3">
    <name type="scientific">Micromonospora echinofusca</name>
    <dbReference type="NCBI Taxonomy" id="47858"/>
    <lineage>
        <taxon>Bacteria</taxon>
        <taxon>Bacillati</taxon>
        <taxon>Actinomycetota</taxon>
        <taxon>Actinomycetes</taxon>
        <taxon>Micromonosporales</taxon>
        <taxon>Micromonosporaceae</taxon>
        <taxon>Micromonospora</taxon>
    </lineage>
</organism>
<accession>A0A1C5G7G9</accession>
<sequence>MSSRVWEADSGPAPGPRVAVSGTTVTTMTDPIELRLDRSTAQDLRNALYDLGEHQAAGRAIPHMDTDMSNRLGALLQELDIRLGGSGRFVA</sequence>
<evidence type="ECO:0000256" key="1">
    <source>
        <dbReference type="SAM" id="MobiDB-lite"/>
    </source>
</evidence>
<dbReference type="AlphaFoldDB" id="A0A1C5G7G9"/>
<keyword evidence="3" id="KW-1185">Reference proteome</keyword>
<protein>
    <submittedName>
        <fullName evidence="2">Uncharacterized protein</fullName>
    </submittedName>
</protein>
<proteinExistence type="predicted"/>
<name>A0A1C5G7G9_MICEH</name>
<evidence type="ECO:0000313" key="3">
    <source>
        <dbReference type="Proteomes" id="UP000198251"/>
    </source>
</evidence>
<evidence type="ECO:0000313" key="2">
    <source>
        <dbReference type="EMBL" id="SCG14996.1"/>
    </source>
</evidence>
<gene>
    <name evidence="2" type="ORF">GA0070610_1224</name>
</gene>
<reference evidence="2 3" key="1">
    <citation type="submission" date="2016-06" db="EMBL/GenBank/DDBJ databases">
        <authorList>
            <person name="Kjaerup R.B."/>
            <person name="Dalgaard T.S."/>
            <person name="Juul-Madsen H.R."/>
        </authorList>
    </citation>
    <scope>NUCLEOTIDE SEQUENCE [LARGE SCALE GENOMIC DNA]</scope>
    <source>
        <strain evidence="2 3">DSM 43913</strain>
    </source>
</reference>